<evidence type="ECO:0000313" key="2">
    <source>
        <dbReference type="Proteomes" id="UP001501321"/>
    </source>
</evidence>
<sequence length="153" mass="17210">MKRDDLQFQLSYSYFMESMHARLYSRVDKLLTFAQLVLGSSVFASFGENWFLGLALVILSAISFVWQPAAKSHVYAGRADNYAKLMYRADELTDQELESQLTSTVEDIFDEVGALTSAAYMRAAIQLGRQCDTKLSGIEKVLAWLAGDLPRHP</sequence>
<comment type="caution">
    <text evidence="1">The sequence shown here is derived from an EMBL/GenBank/DDBJ whole genome shotgun (WGS) entry which is preliminary data.</text>
</comment>
<organism evidence="1 2">
    <name type="scientific">Pseudaeromonas paramecii</name>
    <dbReference type="NCBI Taxonomy" id="2138166"/>
    <lineage>
        <taxon>Bacteria</taxon>
        <taxon>Pseudomonadati</taxon>
        <taxon>Pseudomonadota</taxon>
        <taxon>Gammaproteobacteria</taxon>
        <taxon>Aeromonadales</taxon>
        <taxon>Aeromonadaceae</taxon>
        <taxon>Pseudaeromonas</taxon>
    </lineage>
</organism>
<dbReference type="EMBL" id="BAABFC010000001">
    <property type="protein sequence ID" value="GAA4493366.1"/>
    <property type="molecule type" value="Genomic_DNA"/>
</dbReference>
<proteinExistence type="predicted"/>
<gene>
    <name evidence="1" type="ORF">GCM10023095_03470</name>
</gene>
<protein>
    <recommendedName>
        <fullName evidence="3">SMODS and SLOG-associating 2TM effector domain-containing protein</fullName>
    </recommendedName>
</protein>
<keyword evidence="2" id="KW-1185">Reference proteome</keyword>
<reference evidence="2" key="1">
    <citation type="journal article" date="2019" name="Int. J. Syst. Evol. Microbiol.">
        <title>The Global Catalogue of Microorganisms (GCM) 10K type strain sequencing project: providing services to taxonomists for standard genome sequencing and annotation.</title>
        <authorList>
            <consortium name="The Broad Institute Genomics Platform"/>
            <consortium name="The Broad Institute Genome Sequencing Center for Infectious Disease"/>
            <person name="Wu L."/>
            <person name="Ma J."/>
        </authorList>
    </citation>
    <scope>NUCLEOTIDE SEQUENCE [LARGE SCALE GENOMIC DNA]</scope>
    <source>
        <strain evidence="2">JCM 32226</strain>
    </source>
</reference>
<evidence type="ECO:0000313" key="1">
    <source>
        <dbReference type="EMBL" id="GAA4493366.1"/>
    </source>
</evidence>
<dbReference type="Proteomes" id="UP001501321">
    <property type="component" value="Unassembled WGS sequence"/>
</dbReference>
<evidence type="ECO:0008006" key="3">
    <source>
        <dbReference type="Google" id="ProtNLM"/>
    </source>
</evidence>
<name>A0ABP8PWF0_9GAMM</name>
<dbReference type="RefSeq" id="WP_345009436.1">
    <property type="nucleotide sequence ID" value="NZ_BAABFC010000001.1"/>
</dbReference>
<accession>A0ABP8PWF0</accession>